<keyword evidence="2" id="KW-0479">Metal-binding</keyword>
<dbReference type="PANTHER" id="PTHR24082:SF197">
    <property type="entry name" value="PEROXISOME PROLIFERATOR-ACTIVATED RECEPTOR ALPHA"/>
    <property type="match status" value="1"/>
</dbReference>
<evidence type="ECO:0000256" key="6">
    <source>
        <dbReference type="ARBA" id="ARBA00023125"/>
    </source>
</evidence>
<comment type="similarity">
    <text evidence="1">Belongs to the nuclear hormone receptor family. NR1 subfamily.</text>
</comment>
<dbReference type="Gene3D" id="1.10.565.10">
    <property type="entry name" value="Retinoid X Receptor"/>
    <property type="match status" value="1"/>
</dbReference>
<organism evidence="11 12">
    <name type="scientific">Saguinus oedipus</name>
    <name type="common">Cotton-top tamarin</name>
    <name type="synonym">Oedipomidas oedipus</name>
    <dbReference type="NCBI Taxonomy" id="9490"/>
    <lineage>
        <taxon>Eukaryota</taxon>
        <taxon>Metazoa</taxon>
        <taxon>Chordata</taxon>
        <taxon>Craniata</taxon>
        <taxon>Vertebrata</taxon>
        <taxon>Euteleostomi</taxon>
        <taxon>Mammalia</taxon>
        <taxon>Eutheria</taxon>
        <taxon>Euarchontoglires</taxon>
        <taxon>Primates</taxon>
        <taxon>Haplorrhini</taxon>
        <taxon>Platyrrhini</taxon>
        <taxon>Cebidae</taxon>
        <taxon>Callitrichinae</taxon>
        <taxon>Saguinus</taxon>
    </lineage>
</organism>
<evidence type="ECO:0000313" key="12">
    <source>
        <dbReference type="Proteomes" id="UP001266305"/>
    </source>
</evidence>
<keyword evidence="12" id="KW-1185">Reference proteome</keyword>
<evidence type="ECO:0000256" key="9">
    <source>
        <dbReference type="ARBA" id="ARBA00023242"/>
    </source>
</evidence>
<dbReference type="SMART" id="SM00399">
    <property type="entry name" value="ZnF_C4"/>
    <property type="match status" value="1"/>
</dbReference>
<keyword evidence="9" id="KW-0539">Nucleus</keyword>
<dbReference type="SUPFAM" id="SSF57716">
    <property type="entry name" value="Glucocorticoid receptor-like (DNA-binding domain)"/>
    <property type="match status" value="2"/>
</dbReference>
<keyword evidence="3" id="KW-0863">Zinc-finger</keyword>
<evidence type="ECO:0000256" key="1">
    <source>
        <dbReference type="ARBA" id="ARBA00008092"/>
    </source>
</evidence>
<keyword evidence="8" id="KW-0675">Receptor</keyword>
<dbReference type="PANTHER" id="PTHR24082">
    <property type="entry name" value="NUCLEAR HORMONE RECEPTOR"/>
    <property type="match status" value="1"/>
</dbReference>
<evidence type="ECO:0000256" key="8">
    <source>
        <dbReference type="ARBA" id="ARBA00023170"/>
    </source>
</evidence>
<dbReference type="InterPro" id="IPR013088">
    <property type="entry name" value="Znf_NHR/GATA"/>
</dbReference>
<comment type="caution">
    <text evidence="11">The sequence shown here is derived from an EMBL/GenBank/DDBJ whole genome shotgun (WGS) entry which is preliminary data.</text>
</comment>
<reference evidence="11 12" key="1">
    <citation type="submission" date="2023-05" db="EMBL/GenBank/DDBJ databases">
        <title>B98-5 Cell Line De Novo Hybrid Assembly: An Optical Mapping Approach.</title>
        <authorList>
            <person name="Kananen K."/>
            <person name="Auerbach J.A."/>
            <person name="Kautto E."/>
            <person name="Blachly J.S."/>
        </authorList>
    </citation>
    <scope>NUCLEOTIDE SEQUENCE [LARGE SCALE GENOMIC DNA]</scope>
    <source>
        <strain evidence="11">B95-8</strain>
        <tissue evidence="11">Cell line</tissue>
    </source>
</reference>
<dbReference type="PROSITE" id="PS51030">
    <property type="entry name" value="NUCLEAR_REC_DBD_2"/>
    <property type="match status" value="1"/>
</dbReference>
<dbReference type="PRINTS" id="PR01288">
    <property type="entry name" value="PROXISOMEPAR"/>
</dbReference>
<dbReference type="Pfam" id="PF00105">
    <property type="entry name" value="zf-C4"/>
    <property type="match status" value="2"/>
</dbReference>
<accession>A0ABQ9WKE7</accession>
<keyword evidence="7" id="KW-0804">Transcription</keyword>
<name>A0ABQ9WKE7_SAGOE</name>
<evidence type="ECO:0000256" key="7">
    <source>
        <dbReference type="ARBA" id="ARBA00023163"/>
    </source>
</evidence>
<dbReference type="InterPro" id="IPR035500">
    <property type="entry name" value="NHR-like_dom_sf"/>
</dbReference>
<feature type="domain" description="Nuclear receptor" evidence="10">
    <location>
        <begin position="43"/>
        <end position="185"/>
    </location>
</feature>
<evidence type="ECO:0000259" key="10">
    <source>
        <dbReference type="PROSITE" id="PS51030"/>
    </source>
</evidence>
<keyword evidence="6" id="KW-0238">DNA-binding</keyword>
<dbReference type="EMBL" id="JASSZA010000001">
    <property type="protein sequence ID" value="KAK2121806.1"/>
    <property type="molecule type" value="Genomic_DNA"/>
</dbReference>
<evidence type="ECO:0000256" key="4">
    <source>
        <dbReference type="ARBA" id="ARBA00022833"/>
    </source>
</evidence>
<dbReference type="InterPro" id="IPR001628">
    <property type="entry name" value="Znf_hrmn_rcpt"/>
</dbReference>
<evidence type="ECO:0000256" key="5">
    <source>
        <dbReference type="ARBA" id="ARBA00023015"/>
    </source>
</evidence>
<dbReference type="Gene3D" id="3.30.50.10">
    <property type="entry name" value="Erythroid Transcription Factor GATA-1, subunit A"/>
    <property type="match status" value="1"/>
</dbReference>
<dbReference type="InterPro" id="IPR003074">
    <property type="entry name" value="1Cnucl_rcpt"/>
</dbReference>
<protein>
    <recommendedName>
        <fullName evidence="10">Nuclear receptor domain-containing protein</fullName>
    </recommendedName>
</protein>
<dbReference type="Proteomes" id="UP001266305">
    <property type="component" value="Unassembled WGS sequence"/>
</dbReference>
<evidence type="ECO:0000256" key="3">
    <source>
        <dbReference type="ARBA" id="ARBA00022771"/>
    </source>
</evidence>
<sequence>MPGLFICLSFFSPDTLSPASSPSSVTCPVVPGSVDESPSGALNIECRICGDKASGYHYGVHACEGCKQRGLEPETGCSRPTPAVPSCTSGASPPDSSHRNPLCIFMLAQPALNRCDPGQECMKVALLSRMLPGLGFFRRTIRLKLVYDKCDRSCKIQKKNRNKCQYCRFHKCLSENQLEVTNRTECPPHPWEGAATSDTRHAIRFGRMPRSEKAKLKAEILTCDHDAEDSEATDLKCLARRIYEAYLKNFNMNKLKARLILAGKASNNPNSVHSSERCLLLPTHPKPEHHRHQFSRQPATIMSQFLFAHIVCSKPGFCPTPCPCLHCTWDMGGPAPSFLPSLMTDFPELASSSAGHPLCLAWESSVGRTPTIRPHCLNLLAEFWFCGHGGYWMTIACVLYTTEKAAPSVGKKSVREIKHRPRNAYLDLCPAAHTQSRFIWFQPG</sequence>
<evidence type="ECO:0000313" key="11">
    <source>
        <dbReference type="EMBL" id="KAK2121806.1"/>
    </source>
</evidence>
<keyword evidence="4" id="KW-0862">Zinc</keyword>
<proteinExistence type="inferred from homology"/>
<gene>
    <name evidence="11" type="ORF">P7K49_003192</name>
</gene>
<dbReference type="PRINTS" id="PR00047">
    <property type="entry name" value="STROIDFINGER"/>
</dbReference>
<dbReference type="InterPro" id="IPR050234">
    <property type="entry name" value="Nuclear_hormone_rcpt_NR1"/>
</dbReference>
<keyword evidence="5" id="KW-0805">Transcription regulation</keyword>
<evidence type="ECO:0000256" key="2">
    <source>
        <dbReference type="ARBA" id="ARBA00022723"/>
    </source>
</evidence>